<dbReference type="GO" id="GO:0003735">
    <property type="term" value="F:structural constituent of ribosome"/>
    <property type="evidence" value="ECO:0007669"/>
    <property type="project" value="InterPro"/>
</dbReference>
<name>A0A9W9LHW6_9EURO</name>
<comment type="subcellular location">
    <subcellularLocation>
        <location evidence="1">Mitochondrion</location>
    </subcellularLocation>
</comment>
<dbReference type="SMART" id="SM00916">
    <property type="entry name" value="L51_S25_CI-B8"/>
    <property type="match status" value="1"/>
</dbReference>
<accession>A0A9W9LHW6</accession>
<evidence type="ECO:0000256" key="3">
    <source>
        <dbReference type="ARBA" id="ARBA00023128"/>
    </source>
</evidence>
<sequence>MVNLFKRMRKLKTRMLDIRVGTGAAIFPGAASATKEFPAVTRLHLTYAQKIYEGHQGARHFWRNCLPRLKYHNPGVGMTVHKTDDQSKPPALTIYFAEQVGSTAAAIAGKQQIQDAHAPAPQDNEKAAVVNIKGLSYQEIWSRVQASTGAEEIPTDPADEAEMKKLADMKVKAVQDRQRIQGMRQAKRDQERMLAEARGEVEKLKQM</sequence>
<keyword evidence="3" id="KW-0496">Mitochondrion</keyword>
<reference evidence="7" key="2">
    <citation type="journal article" date="2023" name="IMA Fungus">
        <title>Comparative genomic study of the Penicillium genus elucidates a diverse pangenome and 15 lateral gene transfer events.</title>
        <authorList>
            <person name="Petersen C."/>
            <person name="Sorensen T."/>
            <person name="Nielsen M.R."/>
            <person name="Sondergaard T.E."/>
            <person name="Sorensen J.L."/>
            <person name="Fitzpatrick D.A."/>
            <person name="Frisvad J.C."/>
            <person name="Nielsen K.L."/>
        </authorList>
    </citation>
    <scope>NUCLEOTIDE SEQUENCE</scope>
    <source>
        <strain evidence="7">IBT 21917</strain>
    </source>
</reference>
<dbReference type="EMBL" id="JAPQKO010000006">
    <property type="protein sequence ID" value="KAJ5156250.1"/>
    <property type="molecule type" value="Genomic_DNA"/>
</dbReference>
<dbReference type="GO" id="GO:1990904">
    <property type="term" value="C:ribonucleoprotein complex"/>
    <property type="evidence" value="ECO:0007669"/>
    <property type="project" value="UniProtKB-KW"/>
</dbReference>
<evidence type="ECO:0000256" key="1">
    <source>
        <dbReference type="ARBA" id="ARBA00004173"/>
    </source>
</evidence>
<dbReference type="AlphaFoldDB" id="A0A9W9LHW6"/>
<dbReference type="PANTHER" id="PTHR13274:SF2">
    <property type="entry name" value="SMALL RIBOSOMAL SUBUNIT PROTEIN MS25"/>
    <property type="match status" value="1"/>
</dbReference>
<keyword evidence="5" id="KW-0175">Coiled coil</keyword>
<dbReference type="InterPro" id="IPR040049">
    <property type="entry name" value="Ribosomal_mS25/mL61"/>
</dbReference>
<proteinExistence type="predicted"/>
<evidence type="ECO:0000259" key="6">
    <source>
        <dbReference type="SMART" id="SM00916"/>
    </source>
</evidence>
<feature type="coiled-coil region" evidence="5">
    <location>
        <begin position="180"/>
        <end position="207"/>
    </location>
</feature>
<dbReference type="SUPFAM" id="SSF52833">
    <property type="entry name" value="Thioredoxin-like"/>
    <property type="match status" value="1"/>
</dbReference>
<evidence type="ECO:0000256" key="5">
    <source>
        <dbReference type="SAM" id="Coils"/>
    </source>
</evidence>
<dbReference type="PANTHER" id="PTHR13274">
    <property type="entry name" value="MITOCHONDRIAL RIBOSOMAL PROTEIN S25"/>
    <property type="match status" value="1"/>
</dbReference>
<organism evidence="7 8">
    <name type="scientific">Penicillium capsulatum</name>
    <dbReference type="NCBI Taxonomy" id="69766"/>
    <lineage>
        <taxon>Eukaryota</taxon>
        <taxon>Fungi</taxon>
        <taxon>Dikarya</taxon>
        <taxon>Ascomycota</taxon>
        <taxon>Pezizomycotina</taxon>
        <taxon>Eurotiomycetes</taxon>
        <taxon>Eurotiomycetidae</taxon>
        <taxon>Eurotiales</taxon>
        <taxon>Aspergillaceae</taxon>
        <taxon>Penicillium</taxon>
    </lineage>
</organism>
<dbReference type="InterPro" id="IPR036249">
    <property type="entry name" value="Thioredoxin-like_sf"/>
</dbReference>
<gene>
    <name evidence="7" type="ORF">N7492_009053</name>
</gene>
<protein>
    <recommendedName>
        <fullName evidence="6">Ribosomal protein/NADH dehydrogenase domain-containing protein</fullName>
    </recommendedName>
</protein>
<dbReference type="Gene3D" id="3.40.30.10">
    <property type="entry name" value="Glutaredoxin"/>
    <property type="match status" value="1"/>
</dbReference>
<keyword evidence="8" id="KW-1185">Reference proteome</keyword>
<dbReference type="InterPro" id="IPR007741">
    <property type="entry name" value="Ribosomal_mL43/mS25/NADH_DH"/>
</dbReference>
<reference evidence="7" key="1">
    <citation type="submission" date="2022-11" db="EMBL/GenBank/DDBJ databases">
        <authorList>
            <person name="Petersen C."/>
        </authorList>
    </citation>
    <scope>NUCLEOTIDE SEQUENCE</scope>
    <source>
        <strain evidence="7">IBT 21917</strain>
    </source>
</reference>
<feature type="domain" description="Ribosomal protein/NADH dehydrogenase" evidence="6">
    <location>
        <begin position="50"/>
        <end position="151"/>
    </location>
</feature>
<dbReference type="GO" id="GO:0005739">
    <property type="term" value="C:mitochondrion"/>
    <property type="evidence" value="ECO:0007669"/>
    <property type="project" value="UniProtKB-SubCell"/>
</dbReference>
<evidence type="ECO:0000313" key="7">
    <source>
        <dbReference type="EMBL" id="KAJ5156250.1"/>
    </source>
</evidence>
<evidence type="ECO:0000256" key="2">
    <source>
        <dbReference type="ARBA" id="ARBA00022980"/>
    </source>
</evidence>
<dbReference type="GO" id="GO:0005840">
    <property type="term" value="C:ribosome"/>
    <property type="evidence" value="ECO:0007669"/>
    <property type="project" value="UniProtKB-KW"/>
</dbReference>
<evidence type="ECO:0000313" key="8">
    <source>
        <dbReference type="Proteomes" id="UP001146351"/>
    </source>
</evidence>
<comment type="caution">
    <text evidence="7">The sequence shown here is derived from an EMBL/GenBank/DDBJ whole genome shotgun (WGS) entry which is preliminary data.</text>
</comment>
<dbReference type="Pfam" id="PF05047">
    <property type="entry name" value="L51_S25_CI-B8"/>
    <property type="match status" value="1"/>
</dbReference>
<dbReference type="Proteomes" id="UP001146351">
    <property type="component" value="Unassembled WGS sequence"/>
</dbReference>
<dbReference type="OrthoDB" id="1696305at2759"/>
<keyword evidence="4" id="KW-0687">Ribonucleoprotein</keyword>
<keyword evidence="2" id="KW-0689">Ribosomal protein</keyword>
<evidence type="ECO:0000256" key="4">
    <source>
        <dbReference type="ARBA" id="ARBA00023274"/>
    </source>
</evidence>